<dbReference type="GeneID" id="62196085"/>
<gene>
    <name evidence="2" type="ORF">FOA43_002684</name>
</gene>
<feature type="compositionally biased region" description="Low complexity" evidence="1">
    <location>
        <begin position="26"/>
        <end position="35"/>
    </location>
</feature>
<keyword evidence="3" id="KW-1185">Reference proteome</keyword>
<dbReference type="EMBL" id="CP064814">
    <property type="protein sequence ID" value="QPG75331.1"/>
    <property type="molecule type" value="Genomic_DNA"/>
</dbReference>
<feature type="compositionally biased region" description="Low complexity" evidence="1">
    <location>
        <begin position="60"/>
        <end position="77"/>
    </location>
</feature>
<evidence type="ECO:0000256" key="1">
    <source>
        <dbReference type="SAM" id="MobiDB-lite"/>
    </source>
</evidence>
<feature type="compositionally biased region" description="Low complexity" evidence="1">
    <location>
        <begin position="87"/>
        <end position="120"/>
    </location>
</feature>
<dbReference type="AlphaFoldDB" id="A0A875S0P0"/>
<organism evidence="2 3">
    <name type="scientific">Eeniella nana</name>
    <name type="common">Yeast</name>
    <name type="synonym">Brettanomyces nanus</name>
    <dbReference type="NCBI Taxonomy" id="13502"/>
    <lineage>
        <taxon>Eukaryota</taxon>
        <taxon>Fungi</taxon>
        <taxon>Dikarya</taxon>
        <taxon>Ascomycota</taxon>
        <taxon>Saccharomycotina</taxon>
        <taxon>Pichiomycetes</taxon>
        <taxon>Pichiales</taxon>
        <taxon>Pichiaceae</taxon>
        <taxon>Brettanomyces</taxon>
    </lineage>
</organism>
<dbReference type="Proteomes" id="UP000662931">
    <property type="component" value="Chromosome 3"/>
</dbReference>
<dbReference type="RefSeq" id="XP_038778896.1">
    <property type="nucleotide sequence ID" value="XM_038922968.1"/>
</dbReference>
<reference evidence="2" key="1">
    <citation type="submission" date="2020-10" db="EMBL/GenBank/DDBJ databases">
        <authorList>
            <person name="Roach M.J.R."/>
        </authorList>
    </citation>
    <scope>NUCLEOTIDE SEQUENCE</scope>
    <source>
        <strain evidence="2">CBS 1945</strain>
    </source>
</reference>
<evidence type="ECO:0000313" key="3">
    <source>
        <dbReference type="Proteomes" id="UP000662931"/>
    </source>
</evidence>
<feature type="compositionally biased region" description="Polar residues" evidence="1">
    <location>
        <begin position="40"/>
        <end position="59"/>
    </location>
</feature>
<feature type="compositionally biased region" description="Acidic residues" evidence="1">
    <location>
        <begin position="218"/>
        <end position="229"/>
    </location>
</feature>
<feature type="compositionally biased region" description="Low complexity" evidence="1">
    <location>
        <begin position="204"/>
        <end position="213"/>
    </location>
</feature>
<accession>A0A875S0P0</accession>
<feature type="region of interest" description="Disordered" evidence="1">
    <location>
        <begin position="1"/>
        <end position="125"/>
    </location>
</feature>
<dbReference type="OrthoDB" id="3997968at2759"/>
<dbReference type="KEGG" id="bnn:FOA43_002684"/>
<proteinExistence type="predicted"/>
<feature type="region of interest" description="Disordered" evidence="1">
    <location>
        <begin position="197"/>
        <end position="231"/>
    </location>
</feature>
<protein>
    <submittedName>
        <fullName evidence="2">Uncharacterized protein</fullName>
    </submittedName>
</protein>
<sequence length="443" mass="50353">MSTPSTPPFIKDSDANDDLQSQPVISSLGSCLSSSKTHLKTPSSYTRSHDQLFTPNTPQSKKANVTAVVASTNSSSSMLSPSDSCKQSSLNQTQSSQLQTPRQTPRRFGSGSSTNSSSSSSRKRLSGAIEFKASENVGLKPSLFPPAPSTVGFGRKWPTSLHTNLFNNNQQDMLDVKGSIKVDIAEGEEVSQPKLIVKRRRPNLRQQQLQQKQSLDDYSSEESGDETLEEGLRKVSKRLEFEAPSTPKAQVMDINYAYENHIKEHNSMSPEEDFEQEKNIPSVVENPFIGDFPKRTSKIPLNYIRFENEMELVNSRTGKKIIKPLDDFQKSIKPRQLFLNEKEDDKKEDLLRTPQNKILLPNLSHRSFNDEEDDTDERIRKERIFNPFRHADKSGRINKRKSVRPKRYDEIEYINHTSGDRVTRKMNDEELSIKPKKLNFDNC</sequence>
<evidence type="ECO:0000313" key="2">
    <source>
        <dbReference type="EMBL" id="QPG75331.1"/>
    </source>
</evidence>
<name>A0A875S0P0_EENNA</name>